<comment type="caution">
    <text evidence="2">The sequence shown here is derived from an EMBL/GenBank/DDBJ whole genome shotgun (WGS) entry which is preliminary data.</text>
</comment>
<feature type="non-terminal residue" evidence="2">
    <location>
        <position position="1"/>
    </location>
</feature>
<dbReference type="AlphaFoldDB" id="X0X5J1"/>
<dbReference type="EMBL" id="BARS01031625">
    <property type="protein sequence ID" value="GAG20271.1"/>
    <property type="molecule type" value="Genomic_DNA"/>
</dbReference>
<evidence type="ECO:0000256" key="1">
    <source>
        <dbReference type="SAM" id="MobiDB-lite"/>
    </source>
</evidence>
<name>X0X5J1_9ZZZZ</name>
<gene>
    <name evidence="2" type="ORF">S01H1_49193</name>
</gene>
<accession>X0X5J1</accession>
<organism evidence="2">
    <name type="scientific">marine sediment metagenome</name>
    <dbReference type="NCBI Taxonomy" id="412755"/>
    <lineage>
        <taxon>unclassified sequences</taxon>
        <taxon>metagenomes</taxon>
        <taxon>ecological metagenomes</taxon>
    </lineage>
</organism>
<protein>
    <submittedName>
        <fullName evidence="2">Uncharacterized protein</fullName>
    </submittedName>
</protein>
<proteinExistence type="predicted"/>
<sequence length="87" mass="8978">DTGDEIPSSTILAGEDADPANPAGTCNSTKLVLNALHEQCTRTIDPTDANAILSAGGWWDILVEDAAGAGTCTSADSAVMWLVVEFQ</sequence>
<feature type="region of interest" description="Disordered" evidence="1">
    <location>
        <begin position="1"/>
        <end position="23"/>
    </location>
</feature>
<evidence type="ECO:0000313" key="2">
    <source>
        <dbReference type="EMBL" id="GAG20271.1"/>
    </source>
</evidence>
<reference evidence="2" key="1">
    <citation type="journal article" date="2014" name="Front. Microbiol.">
        <title>High frequency of phylogenetically diverse reductive dehalogenase-homologous genes in deep subseafloor sedimentary metagenomes.</title>
        <authorList>
            <person name="Kawai M."/>
            <person name="Futagami T."/>
            <person name="Toyoda A."/>
            <person name="Takaki Y."/>
            <person name="Nishi S."/>
            <person name="Hori S."/>
            <person name="Arai W."/>
            <person name="Tsubouchi T."/>
            <person name="Morono Y."/>
            <person name="Uchiyama I."/>
            <person name="Ito T."/>
            <person name="Fujiyama A."/>
            <person name="Inagaki F."/>
            <person name="Takami H."/>
        </authorList>
    </citation>
    <scope>NUCLEOTIDE SEQUENCE</scope>
    <source>
        <strain evidence="2">Expedition CK06-06</strain>
    </source>
</reference>